<keyword evidence="9" id="KW-1133">Transmembrane helix</keyword>
<evidence type="ECO:0000256" key="9">
    <source>
        <dbReference type="ARBA" id="ARBA00022989"/>
    </source>
</evidence>
<dbReference type="PANTHER" id="PTHR43078:SF6">
    <property type="entry name" value="UDP-GLUCURONIC ACID DECARBOXYLASE 1"/>
    <property type="match status" value="1"/>
</dbReference>
<dbReference type="Pfam" id="PF16363">
    <property type="entry name" value="GDP_Man_Dehyd"/>
    <property type="match status" value="1"/>
</dbReference>
<keyword evidence="12" id="KW-0472">Membrane</keyword>
<accession>A0A382G8P6</accession>
<comment type="pathway">
    <text evidence="3">Nucleotide-sugar biosynthesis; UDP-alpha-D-xylose biosynthesis; UDP-alpha-D-xylose from UDP-alpha-D-glucuronate: step 1/1.</text>
</comment>
<evidence type="ECO:0000256" key="11">
    <source>
        <dbReference type="ARBA" id="ARBA00023034"/>
    </source>
</evidence>
<dbReference type="InterPro" id="IPR016040">
    <property type="entry name" value="NAD(P)-bd_dom"/>
</dbReference>
<dbReference type="PANTHER" id="PTHR43078">
    <property type="entry name" value="UDP-GLUCURONIC ACID DECARBOXYLASE-RELATED"/>
    <property type="match status" value="1"/>
</dbReference>
<dbReference type="InterPro" id="IPR044516">
    <property type="entry name" value="UXS-like"/>
</dbReference>
<dbReference type="EMBL" id="UINC01054206">
    <property type="protein sequence ID" value="SVB71630.1"/>
    <property type="molecule type" value="Genomic_DNA"/>
</dbReference>
<dbReference type="EC" id="4.1.1.35" evidence="5"/>
<evidence type="ECO:0000256" key="7">
    <source>
        <dbReference type="ARBA" id="ARBA00022793"/>
    </source>
</evidence>
<dbReference type="GO" id="GO:0033320">
    <property type="term" value="P:UDP-D-xylose biosynthetic process"/>
    <property type="evidence" value="ECO:0007669"/>
    <property type="project" value="UniProtKB-UniPathway"/>
</dbReference>
<dbReference type="AlphaFoldDB" id="A0A382G8P6"/>
<gene>
    <name evidence="15" type="ORF">METZ01_LOCUS224484</name>
</gene>
<evidence type="ECO:0000256" key="10">
    <source>
        <dbReference type="ARBA" id="ARBA00023027"/>
    </source>
</evidence>
<dbReference type="GO" id="GO:0048040">
    <property type="term" value="F:UDP-glucuronate decarboxylase activity"/>
    <property type="evidence" value="ECO:0007669"/>
    <property type="project" value="UniProtKB-EC"/>
</dbReference>
<dbReference type="Gene3D" id="3.40.50.720">
    <property type="entry name" value="NAD(P)-binding Rossmann-like Domain"/>
    <property type="match status" value="1"/>
</dbReference>
<evidence type="ECO:0000256" key="5">
    <source>
        <dbReference type="ARBA" id="ARBA00012290"/>
    </source>
</evidence>
<evidence type="ECO:0000256" key="3">
    <source>
        <dbReference type="ARBA" id="ARBA00005100"/>
    </source>
</evidence>
<proteinExistence type="inferred from homology"/>
<keyword evidence="10" id="KW-0520">NAD</keyword>
<keyword evidence="7" id="KW-0210">Decarboxylase</keyword>
<evidence type="ECO:0000256" key="4">
    <source>
        <dbReference type="ARBA" id="ARBA00007505"/>
    </source>
</evidence>
<dbReference type="SUPFAM" id="SSF51735">
    <property type="entry name" value="NAD(P)-binding Rossmann-fold domains"/>
    <property type="match status" value="1"/>
</dbReference>
<comment type="cofactor">
    <cofactor evidence="1">
        <name>NAD(+)</name>
        <dbReference type="ChEBI" id="CHEBI:57540"/>
    </cofactor>
</comment>
<reference evidence="15" key="1">
    <citation type="submission" date="2018-05" db="EMBL/GenBank/DDBJ databases">
        <authorList>
            <person name="Lanie J.A."/>
            <person name="Ng W.-L."/>
            <person name="Kazmierczak K.M."/>
            <person name="Andrzejewski T.M."/>
            <person name="Davidsen T.M."/>
            <person name="Wayne K.J."/>
            <person name="Tettelin H."/>
            <person name="Glass J.I."/>
            <person name="Rusch D."/>
            <person name="Podicherti R."/>
            <person name="Tsui H.-C.T."/>
            <person name="Winkler M.E."/>
        </authorList>
    </citation>
    <scope>NUCLEOTIDE SEQUENCE</scope>
</reference>
<keyword evidence="11" id="KW-0333">Golgi apparatus</keyword>
<evidence type="ECO:0000256" key="1">
    <source>
        <dbReference type="ARBA" id="ARBA00001911"/>
    </source>
</evidence>
<evidence type="ECO:0000256" key="8">
    <source>
        <dbReference type="ARBA" id="ARBA00022968"/>
    </source>
</evidence>
<dbReference type="GO" id="GO:0042732">
    <property type="term" value="P:D-xylose metabolic process"/>
    <property type="evidence" value="ECO:0007669"/>
    <property type="project" value="InterPro"/>
</dbReference>
<feature type="domain" description="NAD(P)-binding" evidence="14">
    <location>
        <begin position="4"/>
        <end position="314"/>
    </location>
</feature>
<dbReference type="PRINTS" id="PR01713">
    <property type="entry name" value="NUCEPIMERASE"/>
</dbReference>
<evidence type="ECO:0000256" key="13">
    <source>
        <dbReference type="ARBA" id="ARBA00023239"/>
    </source>
</evidence>
<evidence type="ECO:0000313" key="15">
    <source>
        <dbReference type="EMBL" id="SVB71630.1"/>
    </source>
</evidence>
<dbReference type="GO" id="GO:0032580">
    <property type="term" value="C:Golgi cisterna membrane"/>
    <property type="evidence" value="ECO:0007669"/>
    <property type="project" value="UniProtKB-SubCell"/>
</dbReference>
<dbReference type="GO" id="GO:0070403">
    <property type="term" value="F:NAD+ binding"/>
    <property type="evidence" value="ECO:0007669"/>
    <property type="project" value="InterPro"/>
</dbReference>
<dbReference type="UniPathway" id="UPA00796">
    <property type="reaction ID" value="UER00771"/>
</dbReference>
<keyword evidence="8" id="KW-0735">Signal-anchor</keyword>
<name>A0A382G8P6_9ZZZZ</name>
<comment type="similarity">
    <text evidence="4">Belongs to the NAD(P)-dependent epimerase/dehydratase family. UDP-glucuronic acid decarboxylase subfamily.</text>
</comment>
<protein>
    <recommendedName>
        <fullName evidence="5">UDP-glucuronate decarboxylase</fullName>
        <ecNumber evidence="5">4.1.1.35</ecNumber>
    </recommendedName>
</protein>
<dbReference type="InterPro" id="IPR036291">
    <property type="entry name" value="NAD(P)-bd_dom_sf"/>
</dbReference>
<organism evidence="15">
    <name type="scientific">marine metagenome</name>
    <dbReference type="NCBI Taxonomy" id="408172"/>
    <lineage>
        <taxon>unclassified sequences</taxon>
        <taxon>metagenomes</taxon>
        <taxon>ecological metagenomes</taxon>
    </lineage>
</organism>
<evidence type="ECO:0000256" key="12">
    <source>
        <dbReference type="ARBA" id="ARBA00023136"/>
    </source>
</evidence>
<evidence type="ECO:0000256" key="2">
    <source>
        <dbReference type="ARBA" id="ARBA00004447"/>
    </source>
</evidence>
<evidence type="ECO:0000256" key="6">
    <source>
        <dbReference type="ARBA" id="ARBA00022692"/>
    </source>
</evidence>
<sequence length="322" mass="36039">MKVLITGGAGFIGSHLATRHLSLGDEVAIIDNLSTSTIENIQHLAEHPNCTCRVDDILSVEVMRELVSDCDLIYHLAAAVGVEYVLEHPLQTLTTNIRGTEIVLELANEQKKRVVLASTSEIYGKKNGHVPFKEDSDRILGPTTIVRWSYSTTKAVDELLALAYWREKRLPTVIVRPFNVIGPRQTGHYGMVVPRFIKQAMLGDPITVYDDGEQRRCFTYIDDAVDGLVALATSNQAFGEVFNLGSNFESSIKDLAYTIKEMTGSNSEITFIPFSQTQNRNGLYEDLVYRAPDLQKIRDLVGYDPKVDLDEALSRIIEDFKR</sequence>
<comment type="subcellular location">
    <subcellularLocation>
        <location evidence="2">Golgi apparatus</location>
        <location evidence="2">Golgi stack membrane</location>
        <topology evidence="2">Single-pass type II membrane protein</topology>
    </subcellularLocation>
</comment>
<evidence type="ECO:0000259" key="14">
    <source>
        <dbReference type="Pfam" id="PF16363"/>
    </source>
</evidence>
<keyword evidence="6" id="KW-0812">Transmembrane</keyword>
<keyword evidence="13" id="KW-0456">Lyase</keyword>